<protein>
    <recommendedName>
        <fullName evidence="11">CCCH zinc finger and RRM domain-containing protein</fullName>
    </recommendedName>
</protein>
<feature type="region of interest" description="Disordered" evidence="6">
    <location>
        <begin position="440"/>
        <end position="459"/>
    </location>
</feature>
<feature type="region of interest" description="Disordered" evidence="6">
    <location>
        <begin position="77"/>
        <end position="159"/>
    </location>
</feature>
<feature type="zinc finger region" description="C3H1-type" evidence="5">
    <location>
        <begin position="232"/>
        <end position="255"/>
    </location>
</feature>
<feature type="domain" description="C3H1-type" evidence="8">
    <location>
        <begin position="232"/>
        <end position="255"/>
    </location>
</feature>
<dbReference type="SUPFAM" id="SSF54928">
    <property type="entry name" value="RNA-binding domain, RBD"/>
    <property type="match status" value="1"/>
</dbReference>
<feature type="domain" description="RRM" evidence="7">
    <location>
        <begin position="327"/>
        <end position="399"/>
    </location>
</feature>
<keyword evidence="9" id="KW-1185">Reference proteome</keyword>
<keyword evidence="1" id="KW-0507">mRNA processing</keyword>
<dbReference type="GO" id="GO:0008270">
    <property type="term" value="F:zinc ion binding"/>
    <property type="evidence" value="ECO:0007669"/>
    <property type="project" value="UniProtKB-KW"/>
</dbReference>
<evidence type="ECO:0000259" key="7">
    <source>
        <dbReference type="PROSITE" id="PS50102"/>
    </source>
</evidence>
<dbReference type="GO" id="GO:0003723">
    <property type="term" value="F:RNA binding"/>
    <property type="evidence" value="ECO:0007669"/>
    <property type="project" value="UniProtKB-UniRule"/>
</dbReference>
<keyword evidence="5" id="KW-0863">Zinc-finger</keyword>
<feature type="region of interest" description="Disordered" evidence="6">
    <location>
        <begin position="642"/>
        <end position="686"/>
    </location>
</feature>
<dbReference type="InterPro" id="IPR045137">
    <property type="entry name" value="RBM26/27"/>
</dbReference>
<name>A0A6J3MIA0_9PEZI</name>
<proteinExistence type="predicted"/>
<dbReference type="PANTHER" id="PTHR14398">
    <property type="entry name" value="RNA RECOGNITION RRM/RNP DOMAIN"/>
    <property type="match status" value="1"/>
</dbReference>
<dbReference type="GO" id="GO:0006397">
    <property type="term" value="P:mRNA processing"/>
    <property type="evidence" value="ECO:0007669"/>
    <property type="project" value="UniProtKB-KW"/>
</dbReference>
<feature type="region of interest" description="Disordered" evidence="6">
    <location>
        <begin position="402"/>
        <end position="433"/>
    </location>
</feature>
<evidence type="ECO:0000259" key="8">
    <source>
        <dbReference type="PROSITE" id="PS50103"/>
    </source>
</evidence>
<evidence type="ECO:0000256" key="6">
    <source>
        <dbReference type="SAM" id="MobiDB-lite"/>
    </source>
</evidence>
<dbReference type="OrthoDB" id="443401at2759"/>
<evidence type="ECO:0008006" key="11">
    <source>
        <dbReference type="Google" id="ProtNLM"/>
    </source>
</evidence>
<reference evidence="10" key="3">
    <citation type="submission" date="2025-08" db="UniProtKB">
        <authorList>
            <consortium name="RefSeq"/>
        </authorList>
    </citation>
    <scope>IDENTIFICATION</scope>
    <source>
        <strain evidence="10">CBS 342.82</strain>
    </source>
</reference>
<evidence type="ECO:0000256" key="2">
    <source>
        <dbReference type="ARBA" id="ARBA00022884"/>
    </source>
</evidence>
<dbReference type="PROSITE" id="PS50102">
    <property type="entry name" value="RRM"/>
    <property type="match status" value="1"/>
</dbReference>
<reference evidence="10" key="1">
    <citation type="submission" date="2020-01" db="EMBL/GenBank/DDBJ databases">
        <authorList>
            <consortium name="DOE Joint Genome Institute"/>
            <person name="Haridas S."/>
            <person name="Albert R."/>
            <person name="Binder M."/>
            <person name="Bloem J."/>
            <person name="Labutti K."/>
            <person name="Salamov A."/>
            <person name="Andreopoulos B."/>
            <person name="Baker S.E."/>
            <person name="Barry K."/>
            <person name="Bills G."/>
            <person name="Bluhm B.H."/>
            <person name="Cannon C."/>
            <person name="Castanera R."/>
            <person name="Culley D.E."/>
            <person name="Daum C."/>
            <person name="Ezra D."/>
            <person name="Gonzalez J.B."/>
            <person name="Henrissat B."/>
            <person name="Kuo A."/>
            <person name="Liang C."/>
            <person name="Lipzen A."/>
            <person name="Lutzoni F."/>
            <person name="Magnuson J."/>
            <person name="Mondo S."/>
            <person name="Nolan M."/>
            <person name="Ohm R."/>
            <person name="Pangilinan J."/>
            <person name="Park H.-J."/>
            <person name="Ramirez L."/>
            <person name="Alfaro M."/>
            <person name="Sun H."/>
            <person name="Tritt A."/>
            <person name="Yoshinaga Y."/>
            <person name="Zwiers L.-H."/>
            <person name="Turgeon B.G."/>
            <person name="Goodwin S.B."/>
            <person name="Spatafora J.W."/>
            <person name="Crous P.W."/>
            <person name="Grigoriev I.V."/>
        </authorList>
    </citation>
    <scope>NUCLEOTIDE SEQUENCE</scope>
    <source>
        <strain evidence="10">CBS 342.82</strain>
    </source>
</reference>
<dbReference type="InterPro" id="IPR002483">
    <property type="entry name" value="PWI_dom"/>
</dbReference>
<feature type="region of interest" description="Disordered" evidence="6">
    <location>
        <begin position="279"/>
        <end position="319"/>
    </location>
</feature>
<dbReference type="CDD" id="cd12257">
    <property type="entry name" value="RRM1_RBM26_like"/>
    <property type="match status" value="1"/>
</dbReference>
<dbReference type="Proteomes" id="UP000504637">
    <property type="component" value="Unplaced"/>
</dbReference>
<accession>A0A6J3MIA0</accession>
<dbReference type="PANTHER" id="PTHR14398:SF0">
    <property type="entry name" value="ZINC FINGER PROTEIN SWM"/>
    <property type="match status" value="1"/>
</dbReference>
<evidence type="ECO:0000313" key="9">
    <source>
        <dbReference type="Proteomes" id="UP000504637"/>
    </source>
</evidence>
<evidence type="ECO:0000256" key="3">
    <source>
        <dbReference type="ARBA" id="ARBA00043866"/>
    </source>
</evidence>
<dbReference type="Pfam" id="PF00076">
    <property type="entry name" value="RRM_1"/>
    <property type="match status" value="1"/>
</dbReference>
<sequence>MHMDDAESDLLKTWVIKKLENISDADSDVLADYVLALIKTDEPLHVAKSACVENLRDFLAESSEGFVNDLYSAIGAKAYDPARPPPKIVSKPASDDHSRAAPGTQHDTSGRQPAASKKRSYHDWDRDNAHGTPSFHTDGNNRPIKQARRGGRGGLERGSRNNFMQELRGTASSFTPSHLQALPQMPGLPPGMAPFDPNNPMASFMAMQQFMGIPLPEMPGFAPLNAGHGVQRCSDYDTKGFCNRGANCPFEHGNDRLLLPGRDSEYDPAQATLLNVQPNRTGTVDATPGVRPRGGHRGRGRGGVPTRGNGRRADFSHQGPIHDETATTIVVEQIPDDKFNGDAIKGFFAQFGHIADITLRNHKRIALIQFEDHRAANDAYNSPKVVFDNRFVKVYWHKPQKAARGPEDRNFQQSSNNTAAPDVMMEDTEQPVDTAELARRQEEAQRKYETSKKQREEQQQQKLELDLKLKAIEAERSKMAAKLAHKAGGLRAQLAKLEAEAKSLGIDPDASADGAAWGGFPSRGRGRGSFRGRPGRAGFYPGGRGGWAGGAVKRLDNRPKIVAISFIDGNYEDHDEALRQYLLFSSTENVTLTQHPSRPNVALLAFTERYLGEIFMKAATAPDFPLAGKIELAWHKPETDDTLTEDAANNNELTSQEPGKNGDAAPTGATAKEVDYDVAADDDLWG</sequence>
<feature type="compositionally biased region" description="Polar residues" evidence="6">
    <location>
        <begin position="647"/>
        <end position="658"/>
    </location>
</feature>
<dbReference type="PROSITE" id="PS50103">
    <property type="entry name" value="ZF_C3H1"/>
    <property type="match status" value="1"/>
</dbReference>
<evidence type="ECO:0000256" key="4">
    <source>
        <dbReference type="PROSITE-ProRule" id="PRU00176"/>
    </source>
</evidence>
<dbReference type="AlphaFoldDB" id="A0A6J3MIA0"/>
<dbReference type="InterPro" id="IPR036483">
    <property type="entry name" value="PWI_dom_sf"/>
</dbReference>
<feature type="compositionally biased region" description="Basic residues" evidence="6">
    <location>
        <begin position="524"/>
        <end position="534"/>
    </location>
</feature>
<evidence type="ECO:0000313" key="10">
    <source>
        <dbReference type="RefSeq" id="XP_033464465.1"/>
    </source>
</evidence>
<dbReference type="GO" id="GO:0005634">
    <property type="term" value="C:nucleus"/>
    <property type="evidence" value="ECO:0007669"/>
    <property type="project" value="TreeGrafter"/>
</dbReference>
<dbReference type="InterPro" id="IPR000571">
    <property type="entry name" value="Znf_CCCH"/>
</dbReference>
<keyword evidence="2 4" id="KW-0694">RNA-binding</keyword>
<dbReference type="SUPFAM" id="SSF101233">
    <property type="entry name" value="PWI domain"/>
    <property type="match status" value="1"/>
</dbReference>
<comment type="function">
    <text evidence="3">May be involved in the turnover of nuclear polyadenylated (pA+) RNA.</text>
</comment>
<feature type="region of interest" description="Disordered" evidence="6">
    <location>
        <begin position="507"/>
        <end position="535"/>
    </location>
</feature>
<organism evidence="10">
    <name type="scientific">Dissoconium aciculare CBS 342.82</name>
    <dbReference type="NCBI Taxonomy" id="1314786"/>
    <lineage>
        <taxon>Eukaryota</taxon>
        <taxon>Fungi</taxon>
        <taxon>Dikarya</taxon>
        <taxon>Ascomycota</taxon>
        <taxon>Pezizomycotina</taxon>
        <taxon>Dothideomycetes</taxon>
        <taxon>Dothideomycetidae</taxon>
        <taxon>Mycosphaerellales</taxon>
        <taxon>Dissoconiaceae</taxon>
        <taxon>Dissoconium</taxon>
    </lineage>
</organism>
<reference evidence="10" key="2">
    <citation type="submission" date="2020-04" db="EMBL/GenBank/DDBJ databases">
        <authorList>
            <consortium name="NCBI Genome Project"/>
        </authorList>
    </citation>
    <scope>NUCLEOTIDE SEQUENCE</scope>
    <source>
        <strain evidence="10">CBS 342.82</strain>
    </source>
</reference>
<dbReference type="Pfam" id="PF01480">
    <property type="entry name" value="PWI"/>
    <property type="match status" value="1"/>
</dbReference>
<dbReference type="RefSeq" id="XP_033464465.1">
    <property type="nucleotide sequence ID" value="XM_033599325.1"/>
</dbReference>
<dbReference type="SMART" id="SM00360">
    <property type="entry name" value="RRM"/>
    <property type="match status" value="1"/>
</dbReference>
<dbReference type="Gene3D" id="1.20.1390.10">
    <property type="entry name" value="PWI domain"/>
    <property type="match status" value="1"/>
</dbReference>
<dbReference type="InterPro" id="IPR012677">
    <property type="entry name" value="Nucleotide-bd_a/b_plait_sf"/>
</dbReference>
<feature type="compositionally biased region" description="Acidic residues" evidence="6">
    <location>
        <begin position="676"/>
        <end position="686"/>
    </location>
</feature>
<dbReference type="InterPro" id="IPR000504">
    <property type="entry name" value="RRM_dom"/>
</dbReference>
<keyword evidence="5" id="KW-0479">Metal-binding</keyword>
<gene>
    <name evidence="10" type="ORF">K489DRAFT_16498</name>
</gene>
<keyword evidence="5" id="KW-0862">Zinc</keyword>
<evidence type="ECO:0000256" key="5">
    <source>
        <dbReference type="PROSITE-ProRule" id="PRU00723"/>
    </source>
</evidence>
<dbReference type="Gene3D" id="3.30.70.330">
    <property type="match status" value="1"/>
</dbReference>
<dbReference type="InterPro" id="IPR035979">
    <property type="entry name" value="RBD_domain_sf"/>
</dbReference>
<evidence type="ECO:0000256" key="1">
    <source>
        <dbReference type="ARBA" id="ARBA00022664"/>
    </source>
</evidence>
<dbReference type="GeneID" id="54357124"/>